<dbReference type="PANTHER" id="PTHR43677">
    <property type="entry name" value="SHORT-CHAIN DEHYDROGENASE/REDUCTASE"/>
    <property type="match status" value="1"/>
</dbReference>
<dbReference type="Pfam" id="PF00107">
    <property type="entry name" value="ADH_zinc_N"/>
    <property type="match status" value="1"/>
</dbReference>
<dbReference type="GO" id="GO:0043957">
    <property type="term" value="F:acryloyl-CoA reductase (NADPH) activity"/>
    <property type="evidence" value="ECO:0007669"/>
    <property type="project" value="TreeGrafter"/>
</dbReference>
<dbReference type="InterPro" id="IPR011032">
    <property type="entry name" value="GroES-like_sf"/>
</dbReference>
<gene>
    <name evidence="2" type="ORF">SAE02_42960</name>
</gene>
<dbReference type="InterPro" id="IPR013149">
    <property type="entry name" value="ADH-like_C"/>
</dbReference>
<dbReference type="RefSeq" id="WP_044429686.1">
    <property type="nucleotide sequence ID" value="NZ_BJYZ01000020.1"/>
</dbReference>
<name>A0A512DUJ6_9PROT</name>
<dbReference type="InterPro" id="IPR051397">
    <property type="entry name" value="Zn-ADH-like_protein"/>
</dbReference>
<dbReference type="SUPFAM" id="SSF51735">
    <property type="entry name" value="NAD(P)-binding Rossmann-fold domains"/>
    <property type="match status" value="1"/>
</dbReference>
<dbReference type="NCBIfam" id="TIGR02823">
    <property type="entry name" value="oxido_YhdH"/>
    <property type="match status" value="1"/>
</dbReference>
<dbReference type="Proteomes" id="UP000321523">
    <property type="component" value="Unassembled WGS sequence"/>
</dbReference>
<feature type="domain" description="Enoyl reductase (ER)" evidence="1">
    <location>
        <begin position="14"/>
        <end position="328"/>
    </location>
</feature>
<protein>
    <submittedName>
        <fullName evidence="2">Alcohol dehydrogenase</fullName>
    </submittedName>
</protein>
<dbReference type="CDD" id="cd08288">
    <property type="entry name" value="MDR_yhdh"/>
    <property type="match status" value="1"/>
</dbReference>
<dbReference type="Gene3D" id="3.40.50.720">
    <property type="entry name" value="NAD(P)-binding Rossmann-like Domain"/>
    <property type="match status" value="1"/>
</dbReference>
<evidence type="ECO:0000313" key="2">
    <source>
        <dbReference type="EMBL" id="GEO40148.1"/>
    </source>
</evidence>
<dbReference type="SMART" id="SM00829">
    <property type="entry name" value="PKS_ER"/>
    <property type="match status" value="1"/>
</dbReference>
<dbReference type="AlphaFoldDB" id="A0A512DUJ6"/>
<proteinExistence type="predicted"/>
<dbReference type="InterPro" id="IPR014188">
    <property type="entry name" value="Acrylyl-CoA_reductase_AcuI"/>
</dbReference>
<dbReference type="OrthoDB" id="9782155at2"/>
<evidence type="ECO:0000259" key="1">
    <source>
        <dbReference type="SMART" id="SM00829"/>
    </source>
</evidence>
<comment type="caution">
    <text evidence="2">The sequence shown here is derived from an EMBL/GenBank/DDBJ whole genome shotgun (WGS) entry which is preliminary data.</text>
</comment>
<reference evidence="2 3" key="1">
    <citation type="submission" date="2019-07" db="EMBL/GenBank/DDBJ databases">
        <title>Whole genome shotgun sequence of Skermanella aerolata NBRC 106429.</title>
        <authorList>
            <person name="Hosoyama A."/>
            <person name="Uohara A."/>
            <person name="Ohji S."/>
            <person name="Ichikawa N."/>
        </authorList>
    </citation>
    <scope>NUCLEOTIDE SEQUENCE [LARGE SCALE GENOMIC DNA]</scope>
    <source>
        <strain evidence="2 3">NBRC 106429</strain>
    </source>
</reference>
<accession>A0A512DUJ6</accession>
<dbReference type="Gene3D" id="3.90.180.10">
    <property type="entry name" value="Medium-chain alcohol dehydrogenases, catalytic domain"/>
    <property type="match status" value="1"/>
</dbReference>
<dbReference type="InterPro" id="IPR013154">
    <property type="entry name" value="ADH-like_N"/>
</dbReference>
<organism evidence="2 3">
    <name type="scientific">Skermanella aerolata</name>
    <dbReference type="NCBI Taxonomy" id="393310"/>
    <lineage>
        <taxon>Bacteria</taxon>
        <taxon>Pseudomonadati</taxon>
        <taxon>Pseudomonadota</taxon>
        <taxon>Alphaproteobacteria</taxon>
        <taxon>Rhodospirillales</taxon>
        <taxon>Azospirillaceae</taxon>
        <taxon>Skermanella</taxon>
    </lineage>
</organism>
<dbReference type="SUPFAM" id="SSF50129">
    <property type="entry name" value="GroES-like"/>
    <property type="match status" value="1"/>
</dbReference>
<dbReference type="InterPro" id="IPR036291">
    <property type="entry name" value="NAD(P)-bd_dom_sf"/>
</dbReference>
<dbReference type="EMBL" id="BJYZ01000020">
    <property type="protein sequence ID" value="GEO40148.1"/>
    <property type="molecule type" value="Genomic_DNA"/>
</dbReference>
<dbReference type="PANTHER" id="PTHR43677:SF1">
    <property type="entry name" value="ACRYLYL-COA REDUCTASE ACUI-RELATED"/>
    <property type="match status" value="1"/>
</dbReference>
<evidence type="ECO:0000313" key="3">
    <source>
        <dbReference type="Proteomes" id="UP000321523"/>
    </source>
</evidence>
<dbReference type="InterPro" id="IPR020843">
    <property type="entry name" value="ER"/>
</dbReference>
<sequence>MFRALMLEEPSAGAEPEKPEAALRQLEDDALPDGDVLVRIDHSTLNYKDALAITGAAPIVRSFPMVPGIDLAGTVEFSDRIDFPAGEKVVLTGWGIGETHWGGLAQKARVKGDWLVPLPDAFTTSRAMAIGTAGFTAMLAVLALEDHGVTPESGEVLVTGAVGGVGSIAVCLLSKLGYRVVASTGRPAEGGYLKSLGAAEVIGRDVLDGPLRPLAKERWAGVVDSVGGTVLAHALAQTRYAGTVAACGLAQSMDLPGSVAPFILRGVTLTGIASVFCPRERRLLAWKRLAADLDVEKLDALTSTIPLSDVVRTAPLFLEGRIRGRIVVDVNR</sequence>
<dbReference type="Pfam" id="PF08240">
    <property type="entry name" value="ADH_N"/>
    <property type="match status" value="1"/>
</dbReference>
<keyword evidence="3" id="KW-1185">Reference proteome</keyword>